<keyword evidence="8" id="KW-0560">Oxidoreductase</keyword>
<proteinExistence type="inferred from homology"/>
<dbReference type="PANTHER" id="PTHR19353">
    <property type="entry name" value="FATTY ACID DESATURASE 2"/>
    <property type="match status" value="1"/>
</dbReference>
<feature type="non-terminal residue" evidence="14">
    <location>
        <position position="1"/>
    </location>
</feature>
<evidence type="ECO:0000256" key="8">
    <source>
        <dbReference type="ARBA" id="ARBA00023002"/>
    </source>
</evidence>
<evidence type="ECO:0000313" key="14">
    <source>
        <dbReference type="EMBL" id="JAC78146.1"/>
    </source>
</evidence>
<keyword evidence="6" id="KW-0479">Metal-binding</keyword>
<evidence type="ECO:0000256" key="9">
    <source>
        <dbReference type="ARBA" id="ARBA00023004"/>
    </source>
</evidence>
<dbReference type="EMBL" id="GBEZ01007306">
    <property type="protein sequence ID" value="JAC78146.1"/>
    <property type="molecule type" value="Transcribed_RNA"/>
</dbReference>
<accession>A0A061S5V9</accession>
<protein>
    <submittedName>
        <fullName evidence="14">Fatty acid desaturase</fullName>
    </submittedName>
</protein>
<dbReference type="AlphaFoldDB" id="A0A061S5V9"/>
<dbReference type="InterPro" id="IPR012171">
    <property type="entry name" value="Fatty_acid_desaturase"/>
</dbReference>
<evidence type="ECO:0000256" key="6">
    <source>
        <dbReference type="ARBA" id="ARBA00022723"/>
    </source>
</evidence>
<evidence type="ECO:0000256" key="10">
    <source>
        <dbReference type="ARBA" id="ARBA00023098"/>
    </source>
</evidence>
<evidence type="ECO:0000256" key="1">
    <source>
        <dbReference type="ARBA" id="ARBA00004141"/>
    </source>
</evidence>
<feature type="domain" description="Fatty acid desaturase" evidence="13">
    <location>
        <begin position="149"/>
        <end position="468"/>
    </location>
</feature>
<keyword evidence="4" id="KW-0349">Heme</keyword>
<comment type="similarity">
    <text evidence="3">Belongs to the fatty acid desaturase type 1 family.</text>
</comment>
<dbReference type="GO" id="GO:0016020">
    <property type="term" value="C:membrane"/>
    <property type="evidence" value="ECO:0007669"/>
    <property type="project" value="UniProtKB-SubCell"/>
</dbReference>
<dbReference type="GO" id="GO:0016717">
    <property type="term" value="F:oxidoreductase activity, acting on paired donors, with oxidation of a pair of donors resulting in the reduction of molecular oxygen to two molecules of water"/>
    <property type="evidence" value="ECO:0007669"/>
    <property type="project" value="TreeGrafter"/>
</dbReference>
<dbReference type="GO" id="GO:0006629">
    <property type="term" value="P:lipid metabolic process"/>
    <property type="evidence" value="ECO:0007669"/>
    <property type="project" value="UniProtKB-KW"/>
</dbReference>
<evidence type="ECO:0000259" key="13">
    <source>
        <dbReference type="Pfam" id="PF00487"/>
    </source>
</evidence>
<keyword evidence="11 12" id="KW-0472">Membrane</keyword>
<dbReference type="PANTHER" id="PTHR19353:SF30">
    <property type="entry name" value="DELTA 8-(E)-SPHINGOLIPID DESATURASE"/>
    <property type="match status" value="1"/>
</dbReference>
<feature type="transmembrane region" description="Helical" evidence="12">
    <location>
        <begin position="134"/>
        <end position="156"/>
    </location>
</feature>
<keyword evidence="9" id="KW-0408">Iron</keyword>
<evidence type="ECO:0000256" key="7">
    <source>
        <dbReference type="ARBA" id="ARBA00022989"/>
    </source>
</evidence>
<dbReference type="Pfam" id="PF00487">
    <property type="entry name" value="FA_desaturase"/>
    <property type="match status" value="1"/>
</dbReference>
<evidence type="ECO:0000256" key="12">
    <source>
        <dbReference type="SAM" id="Phobius"/>
    </source>
</evidence>
<comment type="pathway">
    <text evidence="2">Lipid metabolism.</text>
</comment>
<evidence type="ECO:0000256" key="11">
    <source>
        <dbReference type="ARBA" id="ARBA00023136"/>
    </source>
</evidence>
<reference evidence="14" key="1">
    <citation type="submission" date="2014-05" db="EMBL/GenBank/DDBJ databases">
        <title>The transcriptome of the halophilic microalga Tetraselmis sp. GSL018 isolated from the Great Salt Lake, Utah.</title>
        <authorList>
            <person name="Jinkerson R.E."/>
            <person name="D'Adamo S."/>
            <person name="Posewitz M.C."/>
        </authorList>
    </citation>
    <scope>NUCLEOTIDE SEQUENCE</scope>
    <source>
        <strain evidence="14">GSL018</strain>
    </source>
</reference>
<dbReference type="InterPro" id="IPR005804">
    <property type="entry name" value="FA_desaturase_dom"/>
</dbReference>
<keyword evidence="5 12" id="KW-0812">Transmembrane</keyword>
<name>A0A061S5V9_9CHLO</name>
<sequence length="495" mass="55657">ISSIGRVSWKMFSQVAVQFSRPVTTLSTTPVKSIRRHRTQHSSFRPLVVAQAQNQNAVRAAAVELPPVAPPAPEANPWSNGGNLEPSGEWRRNLDLKGWASEIRALEKELRDGQTEKDDVGHLKTIITWSNVSWIVGLALCSFTPVSSIFLSTAIFARWTMIGHHVCHGGYNQQQSKDGKITGRFHRRSFALGLRRRVTDWLDWMKPEAWDVEHNNLHHYKLGEKGDPDLVERNFESTIRSQKAKGVPVWLRFLQLSPLLLVWKWYYYAPNTLKELEKSDTQRALNRGKPAPPQHWSGDDNPATFLTIILHLMQGKIGTTVELAKCLLPYGLMMFAAIPGGVYLCLGAQAAQTAFASVVLAELLTNLHSFCIIATNHAGEDIYKFDKPVLPKSDEFYLRAVIGSTNFHTGSDFGPPGSVRANAVDFMQGWLNYQIEHHLWPDLSMLSLQKGAPRVRAICEKYGVPYVQEPVWTRVKKTVDVMTGETSLLSWDKGQ</sequence>
<keyword evidence="10" id="KW-0443">Lipid metabolism</keyword>
<evidence type="ECO:0000256" key="4">
    <source>
        <dbReference type="ARBA" id="ARBA00022617"/>
    </source>
</evidence>
<evidence type="ECO:0000256" key="2">
    <source>
        <dbReference type="ARBA" id="ARBA00005189"/>
    </source>
</evidence>
<keyword evidence="7 12" id="KW-1133">Transmembrane helix</keyword>
<evidence type="ECO:0000256" key="3">
    <source>
        <dbReference type="ARBA" id="ARBA00009295"/>
    </source>
</evidence>
<comment type="subcellular location">
    <subcellularLocation>
        <location evidence="1">Membrane</location>
        <topology evidence="1">Multi-pass membrane protein</topology>
    </subcellularLocation>
</comment>
<dbReference type="GO" id="GO:0046872">
    <property type="term" value="F:metal ion binding"/>
    <property type="evidence" value="ECO:0007669"/>
    <property type="project" value="UniProtKB-KW"/>
</dbReference>
<gene>
    <name evidence="14" type="ORF">TSPGSL018_15905</name>
</gene>
<evidence type="ECO:0000256" key="5">
    <source>
        <dbReference type="ARBA" id="ARBA00022692"/>
    </source>
</evidence>
<organism evidence="14">
    <name type="scientific">Tetraselmis sp. GSL018</name>
    <dbReference type="NCBI Taxonomy" id="582737"/>
    <lineage>
        <taxon>Eukaryota</taxon>
        <taxon>Viridiplantae</taxon>
        <taxon>Chlorophyta</taxon>
        <taxon>core chlorophytes</taxon>
        <taxon>Chlorodendrophyceae</taxon>
        <taxon>Chlorodendrales</taxon>
        <taxon>Chlorodendraceae</taxon>
        <taxon>Tetraselmis</taxon>
    </lineage>
</organism>